<accession>A0A3A2ZN97</accession>
<protein>
    <submittedName>
        <fullName evidence="2">Uncharacterized protein</fullName>
    </submittedName>
</protein>
<organism evidence="2 3">
    <name type="scientific">Aspergillus sclerotialis</name>
    <dbReference type="NCBI Taxonomy" id="2070753"/>
    <lineage>
        <taxon>Eukaryota</taxon>
        <taxon>Fungi</taxon>
        <taxon>Dikarya</taxon>
        <taxon>Ascomycota</taxon>
        <taxon>Pezizomycotina</taxon>
        <taxon>Eurotiomycetes</taxon>
        <taxon>Eurotiomycetidae</taxon>
        <taxon>Eurotiales</taxon>
        <taxon>Aspergillaceae</taxon>
        <taxon>Aspergillus</taxon>
        <taxon>Aspergillus subgen. Polypaecilum</taxon>
    </lineage>
</organism>
<dbReference type="Proteomes" id="UP000266188">
    <property type="component" value="Unassembled WGS sequence"/>
</dbReference>
<evidence type="ECO:0000313" key="3">
    <source>
        <dbReference type="Proteomes" id="UP000266188"/>
    </source>
</evidence>
<proteinExistence type="predicted"/>
<dbReference type="AlphaFoldDB" id="A0A3A2ZN97"/>
<reference evidence="3" key="1">
    <citation type="submission" date="2017-02" db="EMBL/GenBank/DDBJ databases">
        <authorList>
            <person name="Tafer H."/>
            <person name="Lopandic K."/>
        </authorList>
    </citation>
    <scope>NUCLEOTIDE SEQUENCE [LARGE SCALE GENOMIC DNA]</scope>
    <source>
        <strain evidence="3">CBS 366.77</strain>
    </source>
</reference>
<dbReference type="EMBL" id="MVGC01000146">
    <property type="protein sequence ID" value="RJE22877.1"/>
    <property type="molecule type" value="Genomic_DNA"/>
</dbReference>
<comment type="caution">
    <text evidence="2">The sequence shown here is derived from an EMBL/GenBank/DDBJ whole genome shotgun (WGS) entry which is preliminary data.</text>
</comment>
<evidence type="ECO:0000313" key="2">
    <source>
        <dbReference type="EMBL" id="RJE22877.1"/>
    </source>
</evidence>
<name>A0A3A2ZN97_9EURO</name>
<keyword evidence="3" id="KW-1185">Reference proteome</keyword>
<gene>
    <name evidence="2" type="ORF">PHISCL_04773</name>
</gene>
<evidence type="ECO:0000256" key="1">
    <source>
        <dbReference type="SAM" id="SignalP"/>
    </source>
</evidence>
<sequence length="156" mass="17324">MRSHLLFGFLAAFSYSVHGFQYAYRIKQDVGGTTLALQHGVGDPASVRFDKSTHISTSGWNFDTEGLADGKTIREAVITPLSDTSKTLVCHQGSKCRLDPEGLKQPFRVTQVFPQQPYFIIEDIVSGAYVTRASDLSLELSHDTSDGRFFNLDDFL</sequence>
<keyword evidence="1" id="KW-0732">Signal</keyword>
<feature type="chain" id="PRO_5017416527" evidence="1">
    <location>
        <begin position="20"/>
        <end position="156"/>
    </location>
</feature>
<dbReference type="OrthoDB" id="4361759at2759"/>
<feature type="signal peptide" evidence="1">
    <location>
        <begin position="1"/>
        <end position="19"/>
    </location>
</feature>